<evidence type="ECO:0000256" key="1">
    <source>
        <dbReference type="ARBA" id="ARBA00008270"/>
    </source>
</evidence>
<dbReference type="Proteomes" id="UP001202328">
    <property type="component" value="Unassembled WGS sequence"/>
</dbReference>
<dbReference type="EMBL" id="JAJJMB010008592">
    <property type="protein sequence ID" value="KAI3922920.1"/>
    <property type="molecule type" value="Genomic_DNA"/>
</dbReference>
<accession>A0AAD4XKZ1</accession>
<reference evidence="4" key="1">
    <citation type="submission" date="2022-04" db="EMBL/GenBank/DDBJ databases">
        <title>A functionally conserved STORR gene fusion in Papaver species that diverged 16.8 million years ago.</title>
        <authorList>
            <person name="Catania T."/>
        </authorList>
    </citation>
    <scope>NUCLEOTIDE SEQUENCE</scope>
    <source>
        <strain evidence="4">S-188037</strain>
    </source>
</reference>
<evidence type="ECO:0000313" key="4">
    <source>
        <dbReference type="EMBL" id="KAI3922920.1"/>
    </source>
</evidence>
<comment type="similarity">
    <text evidence="1">Belongs to the PhzF family.</text>
</comment>
<dbReference type="PIRSF" id="PIRSF016184">
    <property type="entry name" value="PhzC_PhzF"/>
    <property type="match status" value="1"/>
</dbReference>
<dbReference type="PANTHER" id="PTHR13774">
    <property type="entry name" value="PHENAZINE BIOSYNTHESIS PROTEIN"/>
    <property type="match status" value="1"/>
</dbReference>
<dbReference type="SUPFAM" id="SSF54506">
    <property type="entry name" value="Diaminopimelate epimerase-like"/>
    <property type="match status" value="1"/>
</dbReference>
<dbReference type="GO" id="GO:0005737">
    <property type="term" value="C:cytoplasm"/>
    <property type="evidence" value="ECO:0007669"/>
    <property type="project" value="TreeGrafter"/>
</dbReference>
<feature type="active site" evidence="3">
    <location>
        <position position="51"/>
    </location>
</feature>
<evidence type="ECO:0000256" key="3">
    <source>
        <dbReference type="PIRSR" id="PIRSR016184-1"/>
    </source>
</evidence>
<dbReference type="AlphaFoldDB" id="A0AAD4XKZ1"/>
<dbReference type="InterPro" id="IPR003719">
    <property type="entry name" value="Phenazine_PhzF-like"/>
</dbReference>
<comment type="caution">
    <text evidence="4">The sequence shown here is derived from an EMBL/GenBank/DDBJ whole genome shotgun (WGS) entry which is preliminary data.</text>
</comment>
<sequence length="304" mass="33362">MIMEKKPVKFSVVDAFTDTAFKGNPAAVCLLEEERDEEWLQAVAMEFNISETCYLTRIHNHDDDRDQETDDSKSNPRFHLRWFTPVAEVELCGHATLAAAHVLFSSGLVKSNVIEFLTLSGILTAKKIHKGPKVSSCTSKKDFSIELDFPTVSVIECDPTDIPSIPLTLNGASVINTKKTNTTGFIIVELASGQIVAELEPQFDELLKCSAAGVIITGSAPHGSEFDFFSRFFCPKLGINEDPVCGSAHCALAPYWSKKLGKSDFLTYMASPRGGVLDLHLEENTQRVKIRGKAVIVMEGSVFA</sequence>
<dbReference type="GO" id="GO:0016853">
    <property type="term" value="F:isomerase activity"/>
    <property type="evidence" value="ECO:0007669"/>
    <property type="project" value="UniProtKB-KW"/>
</dbReference>
<proteinExistence type="inferred from homology"/>
<gene>
    <name evidence="4" type="ORF">MKW98_007051</name>
</gene>
<organism evidence="4 5">
    <name type="scientific">Papaver atlanticum</name>
    <dbReference type="NCBI Taxonomy" id="357466"/>
    <lineage>
        <taxon>Eukaryota</taxon>
        <taxon>Viridiplantae</taxon>
        <taxon>Streptophyta</taxon>
        <taxon>Embryophyta</taxon>
        <taxon>Tracheophyta</taxon>
        <taxon>Spermatophyta</taxon>
        <taxon>Magnoliopsida</taxon>
        <taxon>Ranunculales</taxon>
        <taxon>Papaveraceae</taxon>
        <taxon>Papaveroideae</taxon>
        <taxon>Papaver</taxon>
    </lineage>
</organism>
<keyword evidence="5" id="KW-1185">Reference proteome</keyword>
<keyword evidence="2" id="KW-0413">Isomerase</keyword>
<dbReference type="NCBIfam" id="TIGR00654">
    <property type="entry name" value="PhzF_family"/>
    <property type="match status" value="1"/>
</dbReference>
<evidence type="ECO:0000313" key="5">
    <source>
        <dbReference type="Proteomes" id="UP001202328"/>
    </source>
</evidence>
<name>A0AAD4XKZ1_9MAGN</name>
<evidence type="ECO:0000256" key="2">
    <source>
        <dbReference type="ARBA" id="ARBA00023235"/>
    </source>
</evidence>
<dbReference type="Gene3D" id="3.10.310.10">
    <property type="entry name" value="Diaminopimelate Epimerase, Chain A, domain 1"/>
    <property type="match status" value="2"/>
</dbReference>
<dbReference type="Pfam" id="PF02567">
    <property type="entry name" value="PhzC-PhzF"/>
    <property type="match status" value="1"/>
</dbReference>
<protein>
    <submittedName>
        <fullName evidence="4">Uncharacterized protein</fullName>
    </submittedName>
</protein>
<dbReference type="PANTHER" id="PTHR13774:SF17">
    <property type="entry name" value="PHENAZINE BIOSYNTHESIS-LIKE DOMAIN-CONTAINING PROTEIN"/>
    <property type="match status" value="1"/>
</dbReference>